<dbReference type="PROSITE" id="PS00372">
    <property type="entry name" value="PTS_EIIA_TYPE_2_HIS"/>
    <property type="match status" value="1"/>
</dbReference>
<dbReference type="PANTHER" id="PTHR47738">
    <property type="entry name" value="PTS SYSTEM FRUCTOSE-LIKE EIIA COMPONENT-RELATED"/>
    <property type="match status" value="1"/>
</dbReference>
<protein>
    <submittedName>
        <fullName evidence="8">Fructose PTS transporter subunit IIA</fullName>
        <ecNumber evidence="8">2.7.1.202</ecNumber>
    </submittedName>
</protein>
<sequence length="152" mass="17243">MKVKELINNNLICLDLDSQDKESVIKELIDILDQEDRLSNVNGFLKDVMSREKEITTGIGYGIAIPHAKSKHVKQPALVFGKSQSGIDFESLDQRKAQIFFLIAIPEDGADLHLKILAKLSRKLMDEHFRYALMISSNEEQIMSILNTIDED</sequence>
<dbReference type="SUPFAM" id="SSF55804">
    <property type="entry name" value="Phoshotransferase/anion transport protein"/>
    <property type="match status" value="1"/>
</dbReference>
<evidence type="ECO:0000256" key="5">
    <source>
        <dbReference type="ARBA" id="ARBA00022679"/>
    </source>
</evidence>
<evidence type="ECO:0000256" key="1">
    <source>
        <dbReference type="ARBA" id="ARBA00004496"/>
    </source>
</evidence>
<keyword evidence="5 8" id="KW-0808">Transferase</keyword>
<accession>A0AAW6U8M4</accession>
<keyword evidence="6" id="KW-0598">Phosphotransferase system</keyword>
<organism evidence="8 9">
    <name type="scientific">Peloplasma aerotolerans</name>
    <dbReference type="NCBI Taxonomy" id="3044389"/>
    <lineage>
        <taxon>Bacteria</taxon>
        <taxon>Bacillati</taxon>
        <taxon>Mycoplasmatota</taxon>
        <taxon>Mollicutes</taxon>
        <taxon>Acholeplasmatales</taxon>
        <taxon>Acholeplasmataceae</taxon>
        <taxon>Peloplasma</taxon>
    </lineage>
</organism>
<proteinExistence type="predicted"/>
<reference evidence="8" key="1">
    <citation type="submission" date="2023-05" db="EMBL/GenBank/DDBJ databases">
        <title>Mariniplasma microaerophilum sp. nov., a novel anaerobic mollicute isolated from terrestrial mud volcano, Taman Peninsula, Russia.</title>
        <authorList>
            <person name="Khomyakova M.A."/>
            <person name="Merkel A.Y."/>
            <person name="Slobodkin A.I."/>
        </authorList>
    </citation>
    <scope>NUCLEOTIDE SEQUENCE</scope>
    <source>
        <strain evidence="8">M4Ah</strain>
    </source>
</reference>
<dbReference type="GO" id="GO:0008982">
    <property type="term" value="F:protein-N(PI)-phosphohistidine-sugar phosphotransferase activity"/>
    <property type="evidence" value="ECO:0007669"/>
    <property type="project" value="InterPro"/>
</dbReference>
<dbReference type="InterPro" id="IPR002178">
    <property type="entry name" value="PTS_EIIA_type-2_dom"/>
</dbReference>
<comment type="caution">
    <text evidence="8">The sequence shown here is derived from an EMBL/GenBank/DDBJ whole genome shotgun (WGS) entry which is preliminary data.</text>
</comment>
<dbReference type="EMBL" id="JASCXW010000023">
    <property type="protein sequence ID" value="MDI6453280.1"/>
    <property type="molecule type" value="Genomic_DNA"/>
</dbReference>
<dbReference type="EC" id="2.7.1.202" evidence="8"/>
<dbReference type="PANTHER" id="PTHR47738:SF2">
    <property type="entry name" value="PTS SYSTEM FRUCTOSE-LIKE EIIA COMPONENT"/>
    <property type="match status" value="1"/>
</dbReference>
<dbReference type="NCBIfam" id="TIGR00848">
    <property type="entry name" value="fruA"/>
    <property type="match status" value="1"/>
</dbReference>
<dbReference type="Proteomes" id="UP001431532">
    <property type="component" value="Unassembled WGS sequence"/>
</dbReference>
<feature type="domain" description="PTS EIIA type-2" evidence="7">
    <location>
        <begin position="5"/>
        <end position="149"/>
    </location>
</feature>
<evidence type="ECO:0000256" key="3">
    <source>
        <dbReference type="ARBA" id="ARBA00022553"/>
    </source>
</evidence>
<keyword evidence="2" id="KW-0813">Transport</keyword>
<dbReference type="AlphaFoldDB" id="A0AAW6U8M4"/>
<dbReference type="RefSeq" id="WP_282839710.1">
    <property type="nucleotide sequence ID" value="NZ_JASCXW010000023.1"/>
</dbReference>
<comment type="subcellular location">
    <subcellularLocation>
        <location evidence="1">Cytoplasm</location>
    </subcellularLocation>
</comment>
<dbReference type="Gene3D" id="3.40.930.10">
    <property type="entry name" value="Mannitol-specific EII, Chain A"/>
    <property type="match status" value="1"/>
</dbReference>
<dbReference type="InterPro" id="IPR016152">
    <property type="entry name" value="PTrfase/Anion_transptr"/>
</dbReference>
<dbReference type="InterPro" id="IPR051541">
    <property type="entry name" value="PTS_SugarTrans_NitroReg"/>
</dbReference>
<keyword evidence="4" id="KW-0762">Sugar transport</keyword>
<dbReference type="InterPro" id="IPR004715">
    <property type="entry name" value="PTS_IIA_fruc"/>
</dbReference>
<dbReference type="CDD" id="cd00211">
    <property type="entry name" value="PTS_IIA_fru"/>
    <property type="match status" value="1"/>
</dbReference>
<evidence type="ECO:0000259" key="7">
    <source>
        <dbReference type="PROSITE" id="PS51094"/>
    </source>
</evidence>
<evidence type="ECO:0000256" key="6">
    <source>
        <dbReference type="ARBA" id="ARBA00022683"/>
    </source>
</evidence>
<dbReference type="Pfam" id="PF00359">
    <property type="entry name" value="PTS_EIIA_2"/>
    <property type="match status" value="1"/>
</dbReference>
<keyword evidence="9" id="KW-1185">Reference proteome</keyword>
<name>A0AAW6U8M4_9MOLU</name>
<evidence type="ECO:0000313" key="8">
    <source>
        <dbReference type="EMBL" id="MDI6453280.1"/>
    </source>
</evidence>
<dbReference type="PROSITE" id="PS51094">
    <property type="entry name" value="PTS_EIIA_TYPE_2"/>
    <property type="match status" value="1"/>
</dbReference>
<gene>
    <name evidence="8" type="ORF">QJ521_06870</name>
</gene>
<dbReference type="FunFam" id="3.40.930.10:FF:000009">
    <property type="entry name" value="PTS system, fructose specific IIABC component"/>
    <property type="match status" value="1"/>
</dbReference>
<dbReference type="GO" id="GO:0005737">
    <property type="term" value="C:cytoplasm"/>
    <property type="evidence" value="ECO:0007669"/>
    <property type="project" value="UniProtKB-SubCell"/>
</dbReference>
<evidence type="ECO:0000256" key="4">
    <source>
        <dbReference type="ARBA" id="ARBA00022597"/>
    </source>
</evidence>
<dbReference type="GO" id="GO:0009401">
    <property type="term" value="P:phosphoenolpyruvate-dependent sugar phosphotransferase system"/>
    <property type="evidence" value="ECO:0007669"/>
    <property type="project" value="UniProtKB-KW"/>
</dbReference>
<keyword evidence="3" id="KW-0597">Phosphoprotein</keyword>
<dbReference type="GO" id="GO:0016020">
    <property type="term" value="C:membrane"/>
    <property type="evidence" value="ECO:0007669"/>
    <property type="project" value="InterPro"/>
</dbReference>
<evidence type="ECO:0000256" key="2">
    <source>
        <dbReference type="ARBA" id="ARBA00022448"/>
    </source>
</evidence>
<evidence type="ECO:0000313" key="9">
    <source>
        <dbReference type="Proteomes" id="UP001431532"/>
    </source>
</evidence>